<dbReference type="GO" id="GO:0071555">
    <property type="term" value="P:cell wall organization"/>
    <property type="evidence" value="ECO:0007669"/>
    <property type="project" value="TreeGrafter"/>
</dbReference>
<keyword evidence="11" id="KW-1185">Reference proteome</keyword>
<keyword evidence="5" id="KW-0472">Membrane</keyword>
<protein>
    <recommendedName>
        <fullName evidence="4">serine-type D-Ala-D-Ala carboxypeptidase</fullName>
        <ecNumber evidence="4">3.4.16.4</ecNumber>
    </recommendedName>
</protein>
<evidence type="ECO:0000313" key="11">
    <source>
        <dbReference type="Proteomes" id="UP000245624"/>
    </source>
</evidence>
<dbReference type="Gene3D" id="3.30.1390.30">
    <property type="entry name" value="Penicillin-binding protein 2a, domain 3"/>
    <property type="match status" value="1"/>
</dbReference>
<dbReference type="InterPro" id="IPR036138">
    <property type="entry name" value="PBP_dimer_sf"/>
</dbReference>
<dbReference type="GO" id="GO:0009252">
    <property type="term" value="P:peptidoglycan biosynthetic process"/>
    <property type="evidence" value="ECO:0007669"/>
    <property type="project" value="UniProtKB-UniPathway"/>
</dbReference>
<dbReference type="PANTHER" id="PTHR30627">
    <property type="entry name" value="PEPTIDOGLYCAN D,D-TRANSPEPTIDASE"/>
    <property type="match status" value="1"/>
</dbReference>
<dbReference type="Gene3D" id="3.90.1310.10">
    <property type="entry name" value="Penicillin-binding protein 2a (Domain 2)"/>
    <property type="match status" value="1"/>
</dbReference>
<evidence type="ECO:0000313" key="10">
    <source>
        <dbReference type="EMBL" id="PWU69640.1"/>
    </source>
</evidence>
<dbReference type="PANTHER" id="PTHR30627:SF25">
    <property type="entry name" value="PENICILLIN-BINDING PROTEIN 3"/>
    <property type="match status" value="1"/>
</dbReference>
<evidence type="ECO:0000259" key="7">
    <source>
        <dbReference type="Pfam" id="PF00905"/>
    </source>
</evidence>
<sequence>MKKFLFLGTILFTVLLIGCQEKEEVEPEERLQEYADHWMNQEFEKMYKMVAETEKEDFIDRYQKIYKDLEINKVDVSFDVPDTEEKEKNDEAETEVFPLKVSMESVAGPITFDTEVEMKKVVKEVEGEEKTDWLVNWNPGLIFPEIKDGGTIGLETIEPKRGEIYDRNREGLAVNASVYELGVVPEQFTDDKIKSEKETIAKALGITVEEIDNALDANWVQPNYFVPLKVVPSLTDEIEKAISSVPTLKTQTTTGRIYPLGEAAAHLVGYIAPVTAEKLEDLDDASYSENDMVGYRGLEELYEEQLRGEAGVKITVEKEGQEPVILAEKEVKNGENLNLTIDIKAQKKIFEQMDNEPGTATAIDPKTGETLALVSSPSFDPNAFIYGLSNTQWTEWQEDPNNPLLNRFASTFAPGSVFKPITSTVGLENGSIDPNETFEIDGLTWQKEGWGNYYITRVSPSNGPVDLDDALVRSDNIYFAMQALDMGADAFVKGLKEFGLGEDVPFTYPIEKSTISSDGNITEEVLLADSSYGQGEVQMSALHLASAFSIFLNDGNMVKPTLLLDEADGESWKQGLISAENSSLIKESMRRVVTHGTGKAANLDSIEIAGKTGTAELKQSKDEENGQENGWFVGYPTDGSILISMFIEHVEDNNGSGYVTEKAANVLAELKE</sequence>
<reference evidence="10 11" key="1">
    <citation type="submission" date="2018-05" db="EMBL/GenBank/DDBJ databases">
        <title>Genomic analysis of Gracilibacillus dipsosauri DD1 reveals novel features of a salt-tolerant amylase.</title>
        <authorList>
            <person name="Deutch C.E."/>
            <person name="Yang S."/>
        </authorList>
    </citation>
    <scope>NUCLEOTIDE SEQUENCE [LARGE SCALE GENOMIC DNA]</scope>
    <source>
        <strain evidence="10 11">DD1</strain>
    </source>
</reference>
<evidence type="ECO:0000259" key="8">
    <source>
        <dbReference type="Pfam" id="PF03717"/>
    </source>
</evidence>
<dbReference type="InterPro" id="IPR007887">
    <property type="entry name" value="MecA_N"/>
</dbReference>
<dbReference type="Pfam" id="PF00905">
    <property type="entry name" value="Transpeptidase"/>
    <property type="match status" value="1"/>
</dbReference>
<organism evidence="10 11">
    <name type="scientific">Gracilibacillus dipsosauri</name>
    <dbReference type="NCBI Taxonomy" id="178340"/>
    <lineage>
        <taxon>Bacteria</taxon>
        <taxon>Bacillati</taxon>
        <taxon>Bacillota</taxon>
        <taxon>Bacilli</taxon>
        <taxon>Bacillales</taxon>
        <taxon>Bacillaceae</taxon>
        <taxon>Gracilibacillus</taxon>
    </lineage>
</organism>
<dbReference type="InterPro" id="IPR012338">
    <property type="entry name" value="Beta-lactam/transpept-like"/>
</dbReference>
<dbReference type="SUPFAM" id="SSF54427">
    <property type="entry name" value="NTF2-like"/>
    <property type="match status" value="1"/>
</dbReference>
<dbReference type="RefSeq" id="WP_109983846.1">
    <property type="nucleotide sequence ID" value="NZ_QGTD01000005.1"/>
</dbReference>
<dbReference type="Pfam" id="PF05223">
    <property type="entry name" value="MecA_N"/>
    <property type="match status" value="1"/>
</dbReference>
<evidence type="ECO:0000256" key="5">
    <source>
        <dbReference type="ARBA" id="ARBA00023136"/>
    </source>
</evidence>
<dbReference type="GO" id="GO:0046677">
    <property type="term" value="P:response to antibiotic"/>
    <property type="evidence" value="ECO:0007669"/>
    <property type="project" value="InterPro"/>
</dbReference>
<feature type="domain" description="NTF2-like N-terminal transpeptidase" evidence="9">
    <location>
        <begin position="26"/>
        <end position="148"/>
    </location>
</feature>
<evidence type="ECO:0000256" key="4">
    <source>
        <dbReference type="ARBA" id="ARBA00012448"/>
    </source>
</evidence>
<name>A0A317L3S3_9BACI</name>
<dbReference type="SUPFAM" id="SSF56601">
    <property type="entry name" value="beta-lactamase/transpeptidase-like"/>
    <property type="match status" value="1"/>
</dbReference>
<dbReference type="Gene3D" id="3.40.710.10">
    <property type="entry name" value="DD-peptidase/beta-lactamase superfamily"/>
    <property type="match status" value="1"/>
</dbReference>
<dbReference type="SUPFAM" id="SSF56519">
    <property type="entry name" value="Penicillin binding protein dimerisation domain"/>
    <property type="match status" value="1"/>
</dbReference>
<feature type="domain" description="Penicillin-binding protein transpeptidase" evidence="7">
    <location>
        <begin position="358"/>
        <end position="666"/>
    </location>
</feature>
<evidence type="ECO:0000256" key="2">
    <source>
        <dbReference type="ARBA" id="ARBA00004752"/>
    </source>
</evidence>
<evidence type="ECO:0000259" key="9">
    <source>
        <dbReference type="Pfam" id="PF05223"/>
    </source>
</evidence>
<dbReference type="Gene3D" id="3.10.450.100">
    <property type="entry name" value="NTF2-like, domain 1"/>
    <property type="match status" value="1"/>
</dbReference>
<dbReference type="Proteomes" id="UP000245624">
    <property type="component" value="Unassembled WGS sequence"/>
</dbReference>
<evidence type="ECO:0000256" key="3">
    <source>
        <dbReference type="ARBA" id="ARBA00007171"/>
    </source>
</evidence>
<dbReference type="EMBL" id="QGTD01000005">
    <property type="protein sequence ID" value="PWU69640.1"/>
    <property type="molecule type" value="Genomic_DNA"/>
</dbReference>
<dbReference type="GO" id="GO:0008658">
    <property type="term" value="F:penicillin binding"/>
    <property type="evidence" value="ECO:0007669"/>
    <property type="project" value="InterPro"/>
</dbReference>
<evidence type="ECO:0000256" key="1">
    <source>
        <dbReference type="ARBA" id="ARBA00004370"/>
    </source>
</evidence>
<comment type="caution">
    <text evidence="10">The sequence shown here is derived from an EMBL/GenBank/DDBJ whole genome shotgun (WGS) entry which is preliminary data.</text>
</comment>
<dbReference type="GO" id="GO:0071972">
    <property type="term" value="F:peptidoglycan L,D-transpeptidase activity"/>
    <property type="evidence" value="ECO:0007669"/>
    <property type="project" value="TreeGrafter"/>
</dbReference>
<dbReference type="InterPro" id="IPR005311">
    <property type="entry name" value="PBP_dimer"/>
</dbReference>
<comment type="similarity">
    <text evidence="3">Belongs to the transpeptidase family.</text>
</comment>
<dbReference type="PROSITE" id="PS51257">
    <property type="entry name" value="PROKAR_LIPOPROTEIN"/>
    <property type="match status" value="1"/>
</dbReference>
<evidence type="ECO:0000256" key="6">
    <source>
        <dbReference type="ARBA" id="ARBA00034000"/>
    </source>
</evidence>
<dbReference type="AlphaFoldDB" id="A0A317L3S3"/>
<dbReference type="UniPathway" id="UPA00219"/>
<dbReference type="Pfam" id="PF03717">
    <property type="entry name" value="PBP_dimer"/>
    <property type="match status" value="1"/>
</dbReference>
<feature type="domain" description="Penicillin-binding protein dimerisation" evidence="8">
    <location>
        <begin position="157"/>
        <end position="321"/>
    </location>
</feature>
<dbReference type="OrthoDB" id="9766847at2"/>
<dbReference type="InterPro" id="IPR050515">
    <property type="entry name" value="Beta-lactam/transpept"/>
</dbReference>
<proteinExistence type="inferred from homology"/>
<gene>
    <name evidence="10" type="ORF">DLJ74_04855</name>
</gene>
<dbReference type="EC" id="3.4.16.4" evidence="4"/>
<comment type="catalytic activity">
    <reaction evidence="6">
        <text>Preferential cleavage: (Ac)2-L-Lys-D-Ala-|-D-Ala. Also transpeptidation of peptidyl-alanyl moieties that are N-acyl substituents of D-alanine.</text>
        <dbReference type="EC" id="3.4.16.4"/>
    </reaction>
</comment>
<dbReference type="GO" id="GO:0009002">
    <property type="term" value="F:serine-type D-Ala-D-Ala carboxypeptidase activity"/>
    <property type="evidence" value="ECO:0007669"/>
    <property type="project" value="UniProtKB-EC"/>
</dbReference>
<comment type="subcellular location">
    <subcellularLocation>
        <location evidence="1">Membrane</location>
    </subcellularLocation>
</comment>
<dbReference type="InterPro" id="IPR001460">
    <property type="entry name" value="PCN-bd_Tpept"/>
</dbReference>
<dbReference type="InterPro" id="IPR032710">
    <property type="entry name" value="NTF2-like_dom_sf"/>
</dbReference>
<comment type="pathway">
    <text evidence="2">Cell wall biogenesis; peptidoglycan biosynthesis.</text>
</comment>
<dbReference type="GO" id="GO:0005886">
    <property type="term" value="C:plasma membrane"/>
    <property type="evidence" value="ECO:0007669"/>
    <property type="project" value="TreeGrafter"/>
</dbReference>
<accession>A0A317L3S3</accession>